<evidence type="ECO:0000256" key="10">
    <source>
        <dbReference type="ARBA" id="ARBA00031630"/>
    </source>
</evidence>
<keyword evidence="15" id="KW-1185">Reference proteome</keyword>
<evidence type="ECO:0000313" key="14">
    <source>
        <dbReference type="EMBL" id="ORZ32852.1"/>
    </source>
</evidence>
<evidence type="ECO:0000256" key="3">
    <source>
        <dbReference type="ARBA" id="ARBA00009723"/>
    </source>
</evidence>
<dbReference type="GO" id="GO:0009231">
    <property type="term" value="P:riboflavin biosynthetic process"/>
    <property type="evidence" value="ECO:0007669"/>
    <property type="project" value="UniProtKB-KW"/>
</dbReference>
<dbReference type="InterPro" id="IPR024072">
    <property type="entry name" value="DHFR-like_dom_sf"/>
</dbReference>
<dbReference type="Pfam" id="PF01872">
    <property type="entry name" value="RibD_C"/>
    <property type="match status" value="1"/>
</dbReference>
<proteinExistence type="inferred from homology"/>
<dbReference type="InterPro" id="IPR050765">
    <property type="entry name" value="Riboflavin_Biosynth_HTPR"/>
</dbReference>
<evidence type="ECO:0000256" key="9">
    <source>
        <dbReference type="ARBA" id="ARBA00030073"/>
    </source>
</evidence>
<accession>A0A1Y2HIF1</accession>
<name>A0A1Y2HIF1_9FUNG</name>
<evidence type="ECO:0000256" key="2">
    <source>
        <dbReference type="ARBA" id="ARBA00005104"/>
    </source>
</evidence>
<keyword evidence="6" id="KW-0686">Riboflavin biosynthesis</keyword>
<dbReference type="PANTHER" id="PTHR38011">
    <property type="entry name" value="DIHYDROFOLATE REDUCTASE FAMILY PROTEIN (AFU_ORTHOLOGUE AFUA_8G06820)"/>
    <property type="match status" value="1"/>
</dbReference>
<evidence type="ECO:0000256" key="7">
    <source>
        <dbReference type="ARBA" id="ARBA00022857"/>
    </source>
</evidence>
<dbReference type="GO" id="GO:0008703">
    <property type="term" value="F:5-amino-6-(5-phosphoribosylamino)uracil reductase activity"/>
    <property type="evidence" value="ECO:0007669"/>
    <property type="project" value="InterPro"/>
</dbReference>
<keyword evidence="8" id="KW-0560">Oxidoreductase</keyword>
<sequence>MSRPRFSTSASTLVSEVESTILRAAGIPGPSAPKKPCFPPSRNGPTFPWITVTWAQSIDARLAGPGGKQYPISGSESFALTHMLRQVHDAILIGAGTLHNDNPRLNVRLDDILQDRLNQQPLSHPPRHPQPVILDARFTISLECNLLVDASTVRPWVIVEPNALERAPEKAQLIHNLGGRVLAVPNSRHNLCPVFQALREQGIESVMVEGGPTVLQSVLDQNCMDAAVVTIAPLFLGTDAPFLGTSAVIHLRQCQPTWTTLGCDTVMACRMGAS</sequence>
<gene>
    <name evidence="14" type="ORF">BCR44DRAFT_92525</name>
</gene>
<evidence type="ECO:0000256" key="5">
    <source>
        <dbReference type="ARBA" id="ARBA00015035"/>
    </source>
</evidence>
<dbReference type="InterPro" id="IPR002734">
    <property type="entry name" value="RibDG_C"/>
</dbReference>
<dbReference type="Proteomes" id="UP000193411">
    <property type="component" value="Unassembled WGS sequence"/>
</dbReference>
<dbReference type="EC" id="1.1.1.302" evidence="4"/>
<reference evidence="14 15" key="1">
    <citation type="submission" date="2016-07" db="EMBL/GenBank/DDBJ databases">
        <title>Pervasive Adenine N6-methylation of Active Genes in Fungi.</title>
        <authorList>
            <consortium name="DOE Joint Genome Institute"/>
            <person name="Mondo S.J."/>
            <person name="Dannebaum R.O."/>
            <person name="Kuo R.C."/>
            <person name="Labutti K."/>
            <person name="Haridas S."/>
            <person name="Kuo A."/>
            <person name="Salamov A."/>
            <person name="Ahrendt S.R."/>
            <person name="Lipzen A."/>
            <person name="Sullivan W."/>
            <person name="Andreopoulos W.B."/>
            <person name="Clum A."/>
            <person name="Lindquist E."/>
            <person name="Daum C."/>
            <person name="Ramamoorthy G.K."/>
            <person name="Gryganskyi A."/>
            <person name="Culley D."/>
            <person name="Magnuson J.K."/>
            <person name="James T.Y."/>
            <person name="O'Malley M.A."/>
            <person name="Stajich J.E."/>
            <person name="Spatafora J.W."/>
            <person name="Visel A."/>
            <person name="Grigoriev I.V."/>
        </authorList>
    </citation>
    <scope>NUCLEOTIDE SEQUENCE [LARGE SCALE GENOMIC DNA]</scope>
    <source>
        <strain evidence="14 15">PL171</strain>
    </source>
</reference>
<feature type="non-terminal residue" evidence="14">
    <location>
        <position position="274"/>
    </location>
</feature>
<evidence type="ECO:0000259" key="13">
    <source>
        <dbReference type="Pfam" id="PF01872"/>
    </source>
</evidence>
<organism evidence="14 15">
    <name type="scientific">Catenaria anguillulae PL171</name>
    <dbReference type="NCBI Taxonomy" id="765915"/>
    <lineage>
        <taxon>Eukaryota</taxon>
        <taxon>Fungi</taxon>
        <taxon>Fungi incertae sedis</taxon>
        <taxon>Blastocladiomycota</taxon>
        <taxon>Blastocladiomycetes</taxon>
        <taxon>Blastocladiales</taxon>
        <taxon>Catenariaceae</taxon>
        <taxon>Catenaria</taxon>
    </lineage>
</organism>
<dbReference type="PANTHER" id="PTHR38011:SF7">
    <property type="entry name" value="2,5-DIAMINO-6-RIBOSYLAMINO-4(3H)-PYRIMIDINONE 5'-PHOSPHATE REDUCTASE"/>
    <property type="match status" value="1"/>
</dbReference>
<dbReference type="Gene3D" id="3.40.430.10">
    <property type="entry name" value="Dihydrofolate Reductase, subunit A"/>
    <property type="match status" value="1"/>
</dbReference>
<keyword evidence="7" id="KW-0521">NADP</keyword>
<comment type="function">
    <text evidence="1">Catalyzes an early step in riboflavin biosynthesis, the NADPH-dependent reduction of the ribose side chain of 2,5-diamino-6-ribosylamino-4(3H)-pyrimidinone 5'-phosphate, yielding 2,5-diamino-6-ribitylamino-4(3H)-pyrimidinone 5'-phosphate.</text>
</comment>
<comment type="caution">
    <text evidence="14">The sequence shown here is derived from an EMBL/GenBank/DDBJ whole genome shotgun (WGS) entry which is preliminary data.</text>
</comment>
<evidence type="ECO:0000256" key="4">
    <source>
        <dbReference type="ARBA" id="ARBA00012851"/>
    </source>
</evidence>
<evidence type="ECO:0000256" key="1">
    <source>
        <dbReference type="ARBA" id="ARBA00003555"/>
    </source>
</evidence>
<protein>
    <recommendedName>
        <fullName evidence="5">2,5-diamino-6-ribosylamino-4(3H)-pyrimidinone 5'-phosphate reductase</fullName>
        <ecNumber evidence="4">1.1.1.302</ecNumber>
    </recommendedName>
    <alternativeName>
        <fullName evidence="10">2,5-diamino-6-(5-phospho-D-ribosylamino)pyrimidin-4(3H)-one reductase</fullName>
    </alternativeName>
    <alternativeName>
        <fullName evidence="9">2,5-diamino-6-ribitylamino-4(3H)-pyrimidinone 5'-phosphate synthase</fullName>
    </alternativeName>
</protein>
<dbReference type="OrthoDB" id="5432at2759"/>
<comment type="pathway">
    <text evidence="2">Cofactor biosynthesis; riboflavin biosynthesis.</text>
</comment>
<feature type="domain" description="Bacterial bifunctional deaminase-reductase C-terminal" evidence="13">
    <location>
        <begin position="48"/>
        <end position="264"/>
    </location>
</feature>
<dbReference type="EMBL" id="MCFL01000041">
    <property type="protein sequence ID" value="ORZ32852.1"/>
    <property type="molecule type" value="Genomic_DNA"/>
</dbReference>
<evidence type="ECO:0000256" key="12">
    <source>
        <dbReference type="ARBA" id="ARBA00049020"/>
    </source>
</evidence>
<dbReference type="STRING" id="765915.A0A1Y2HIF1"/>
<evidence type="ECO:0000256" key="8">
    <source>
        <dbReference type="ARBA" id="ARBA00023002"/>
    </source>
</evidence>
<comment type="similarity">
    <text evidence="3">Belongs to the HTP reductase family.</text>
</comment>
<comment type="catalytic activity">
    <reaction evidence="12">
        <text>2,5-diamino-6-(1-D-ribitylamino)pyrimidin-4(3H)-one 5'-phosphate + NADP(+) = 2,5-diamino-6-(1-D-ribosylamino)pyrimidin-4(3H)-one 5'-phosphate + NADPH + H(+)</text>
        <dbReference type="Rhea" id="RHEA:27278"/>
        <dbReference type="ChEBI" id="CHEBI:15378"/>
        <dbReference type="ChEBI" id="CHEBI:57783"/>
        <dbReference type="ChEBI" id="CHEBI:58349"/>
        <dbReference type="ChEBI" id="CHEBI:58890"/>
        <dbReference type="ChEBI" id="CHEBI:59545"/>
        <dbReference type="EC" id="1.1.1.302"/>
    </reaction>
</comment>
<evidence type="ECO:0000313" key="15">
    <source>
        <dbReference type="Proteomes" id="UP000193411"/>
    </source>
</evidence>
<evidence type="ECO:0000256" key="11">
    <source>
        <dbReference type="ARBA" id="ARBA00047550"/>
    </source>
</evidence>
<dbReference type="AlphaFoldDB" id="A0A1Y2HIF1"/>
<comment type="catalytic activity">
    <reaction evidence="11">
        <text>2,5-diamino-6-(1-D-ribitylamino)pyrimidin-4(3H)-one 5'-phosphate + NAD(+) = 2,5-diamino-6-(1-D-ribosylamino)pyrimidin-4(3H)-one 5'-phosphate + NADH + H(+)</text>
        <dbReference type="Rhea" id="RHEA:27274"/>
        <dbReference type="ChEBI" id="CHEBI:15378"/>
        <dbReference type="ChEBI" id="CHEBI:57540"/>
        <dbReference type="ChEBI" id="CHEBI:57945"/>
        <dbReference type="ChEBI" id="CHEBI:58890"/>
        <dbReference type="ChEBI" id="CHEBI:59545"/>
        <dbReference type="EC" id="1.1.1.302"/>
    </reaction>
</comment>
<dbReference type="SUPFAM" id="SSF53597">
    <property type="entry name" value="Dihydrofolate reductase-like"/>
    <property type="match status" value="1"/>
</dbReference>
<evidence type="ECO:0000256" key="6">
    <source>
        <dbReference type="ARBA" id="ARBA00022619"/>
    </source>
</evidence>